<gene>
    <name evidence="7" type="ORF">KFL_001240140</name>
</gene>
<dbReference type="InterPro" id="IPR013083">
    <property type="entry name" value="Znf_RING/FYVE/PHD"/>
</dbReference>
<dbReference type="SMART" id="SM00184">
    <property type="entry name" value="RING"/>
    <property type="match status" value="1"/>
</dbReference>
<dbReference type="Proteomes" id="UP000054558">
    <property type="component" value="Unassembled WGS sequence"/>
</dbReference>
<dbReference type="EMBL" id="DF237073">
    <property type="protein sequence ID" value="GAQ82783.1"/>
    <property type="molecule type" value="Genomic_DNA"/>
</dbReference>
<feature type="region of interest" description="Disordered" evidence="5">
    <location>
        <begin position="220"/>
        <end position="303"/>
    </location>
</feature>
<dbReference type="Gene3D" id="3.30.40.10">
    <property type="entry name" value="Zinc/RING finger domain, C3HC4 (zinc finger)"/>
    <property type="match status" value="1"/>
</dbReference>
<organism evidence="7 8">
    <name type="scientific">Klebsormidium nitens</name>
    <name type="common">Green alga</name>
    <name type="synonym">Ulothrix nitens</name>
    <dbReference type="NCBI Taxonomy" id="105231"/>
    <lineage>
        <taxon>Eukaryota</taxon>
        <taxon>Viridiplantae</taxon>
        <taxon>Streptophyta</taxon>
        <taxon>Klebsormidiophyceae</taxon>
        <taxon>Klebsormidiales</taxon>
        <taxon>Klebsormidiaceae</taxon>
        <taxon>Klebsormidium</taxon>
    </lineage>
</organism>
<keyword evidence="1" id="KW-0479">Metal-binding</keyword>
<sequence length="303" mass="32761">MEGSDWERFVEDLQEPEILFALEQAGAAQAQSLHSATIDTAQPALQSSNHACGEGHQHAGAAGLAVATADFAASFLAEGDDWICAICRDVIAAASTAQVKGCEHAYCINCILRWATFHTTPWCPQCRLPFTKLYTYKTLDGSLSDVMLEESVCLLLRATWYVRAADTWQAESDYREAQEESYYDDYEEDGDEYYEYGGRPTLRIGNRRWGSDGFVRGGRKEARVVPPKAAPSSSVARGKGKEKVGGAGAGPSGKGKEKVGEESGALAGGTGKEGTGRRAKRQQKREAADRGGEDKPRVGLRVA</sequence>
<dbReference type="PANTHER" id="PTHR47361:SF4">
    <property type="entry name" value="RING_U-BOX SUPERFAMILY PROTEIN"/>
    <property type="match status" value="1"/>
</dbReference>
<keyword evidence="3" id="KW-0862">Zinc</keyword>
<evidence type="ECO:0000313" key="8">
    <source>
        <dbReference type="Proteomes" id="UP000054558"/>
    </source>
</evidence>
<name>A0A1Y1HXA8_KLENI</name>
<evidence type="ECO:0000256" key="4">
    <source>
        <dbReference type="PROSITE-ProRule" id="PRU00175"/>
    </source>
</evidence>
<feature type="domain" description="RING-type" evidence="6">
    <location>
        <begin position="84"/>
        <end position="127"/>
    </location>
</feature>
<dbReference type="OrthoDB" id="1935339at2759"/>
<accession>A0A1Y1HXA8</accession>
<proteinExistence type="predicted"/>
<evidence type="ECO:0000256" key="2">
    <source>
        <dbReference type="ARBA" id="ARBA00022771"/>
    </source>
</evidence>
<protein>
    <submittedName>
        <fullName evidence="7">Zinc finger RING-type domain containing protein</fullName>
    </submittedName>
</protein>
<evidence type="ECO:0000256" key="1">
    <source>
        <dbReference type="ARBA" id="ARBA00022723"/>
    </source>
</evidence>
<dbReference type="OMA" id="ATCILRW"/>
<feature type="compositionally biased region" description="Basic and acidic residues" evidence="5">
    <location>
        <begin position="284"/>
        <end position="297"/>
    </location>
</feature>
<dbReference type="InterPro" id="IPR017907">
    <property type="entry name" value="Znf_RING_CS"/>
</dbReference>
<dbReference type="PROSITE" id="PS00518">
    <property type="entry name" value="ZF_RING_1"/>
    <property type="match status" value="1"/>
</dbReference>
<evidence type="ECO:0000256" key="3">
    <source>
        <dbReference type="ARBA" id="ARBA00022833"/>
    </source>
</evidence>
<evidence type="ECO:0000313" key="7">
    <source>
        <dbReference type="EMBL" id="GAQ82783.1"/>
    </source>
</evidence>
<dbReference type="GO" id="GO:0008270">
    <property type="term" value="F:zinc ion binding"/>
    <property type="evidence" value="ECO:0007669"/>
    <property type="project" value="UniProtKB-KW"/>
</dbReference>
<dbReference type="SUPFAM" id="SSF57850">
    <property type="entry name" value="RING/U-box"/>
    <property type="match status" value="1"/>
</dbReference>
<keyword evidence="2 4" id="KW-0863">Zinc-finger</keyword>
<keyword evidence="8" id="KW-1185">Reference proteome</keyword>
<evidence type="ECO:0000256" key="5">
    <source>
        <dbReference type="SAM" id="MobiDB-lite"/>
    </source>
</evidence>
<dbReference type="PANTHER" id="PTHR47361">
    <property type="entry name" value="RING/U-BOX SUPERFAMILY PROTEIN"/>
    <property type="match status" value="1"/>
</dbReference>
<dbReference type="AlphaFoldDB" id="A0A1Y1HXA8"/>
<dbReference type="STRING" id="105231.A0A1Y1HXA8"/>
<reference evidence="7 8" key="1">
    <citation type="journal article" date="2014" name="Nat. Commun.">
        <title>Klebsormidium flaccidum genome reveals primary factors for plant terrestrial adaptation.</title>
        <authorList>
            <person name="Hori K."/>
            <person name="Maruyama F."/>
            <person name="Fujisawa T."/>
            <person name="Togashi T."/>
            <person name="Yamamoto N."/>
            <person name="Seo M."/>
            <person name="Sato S."/>
            <person name="Yamada T."/>
            <person name="Mori H."/>
            <person name="Tajima N."/>
            <person name="Moriyama T."/>
            <person name="Ikeuchi M."/>
            <person name="Watanabe M."/>
            <person name="Wada H."/>
            <person name="Kobayashi K."/>
            <person name="Saito M."/>
            <person name="Masuda T."/>
            <person name="Sasaki-Sekimoto Y."/>
            <person name="Mashiguchi K."/>
            <person name="Awai K."/>
            <person name="Shimojima M."/>
            <person name="Masuda S."/>
            <person name="Iwai M."/>
            <person name="Nobusawa T."/>
            <person name="Narise T."/>
            <person name="Kondo S."/>
            <person name="Saito H."/>
            <person name="Sato R."/>
            <person name="Murakawa M."/>
            <person name="Ihara Y."/>
            <person name="Oshima-Yamada Y."/>
            <person name="Ohtaka K."/>
            <person name="Satoh M."/>
            <person name="Sonobe K."/>
            <person name="Ishii M."/>
            <person name="Ohtani R."/>
            <person name="Kanamori-Sato M."/>
            <person name="Honoki R."/>
            <person name="Miyazaki D."/>
            <person name="Mochizuki H."/>
            <person name="Umetsu J."/>
            <person name="Higashi K."/>
            <person name="Shibata D."/>
            <person name="Kamiya Y."/>
            <person name="Sato N."/>
            <person name="Nakamura Y."/>
            <person name="Tabata S."/>
            <person name="Ida S."/>
            <person name="Kurokawa K."/>
            <person name="Ohta H."/>
        </authorList>
    </citation>
    <scope>NUCLEOTIDE SEQUENCE [LARGE SCALE GENOMIC DNA]</scope>
    <source>
        <strain evidence="7 8">NIES-2285</strain>
    </source>
</reference>
<dbReference type="PROSITE" id="PS50089">
    <property type="entry name" value="ZF_RING_2"/>
    <property type="match status" value="1"/>
</dbReference>
<dbReference type="Pfam" id="PF13639">
    <property type="entry name" value="zf-RING_2"/>
    <property type="match status" value="1"/>
</dbReference>
<evidence type="ECO:0000259" key="6">
    <source>
        <dbReference type="PROSITE" id="PS50089"/>
    </source>
</evidence>
<dbReference type="InterPro" id="IPR001841">
    <property type="entry name" value="Znf_RING"/>
</dbReference>